<dbReference type="AlphaFoldDB" id="A0A9J5ZT69"/>
<dbReference type="OrthoDB" id="1749953at2759"/>
<comment type="caution">
    <text evidence="1">The sequence shown here is derived from an EMBL/GenBank/DDBJ whole genome shotgun (WGS) entry which is preliminary data.</text>
</comment>
<evidence type="ECO:0000313" key="2">
    <source>
        <dbReference type="Proteomes" id="UP000824120"/>
    </source>
</evidence>
<sequence length="67" mass="7822">MVIETSTIEEQLAYWTKTIEGISKYIKGQDVQIIKLTNMMENMEEGVSIQLCAKLHEMQEKRKSFII</sequence>
<proteinExistence type="predicted"/>
<organism evidence="1 2">
    <name type="scientific">Solanum commersonii</name>
    <name type="common">Commerson's wild potato</name>
    <name type="synonym">Commerson's nightshade</name>
    <dbReference type="NCBI Taxonomy" id="4109"/>
    <lineage>
        <taxon>Eukaryota</taxon>
        <taxon>Viridiplantae</taxon>
        <taxon>Streptophyta</taxon>
        <taxon>Embryophyta</taxon>
        <taxon>Tracheophyta</taxon>
        <taxon>Spermatophyta</taxon>
        <taxon>Magnoliopsida</taxon>
        <taxon>eudicotyledons</taxon>
        <taxon>Gunneridae</taxon>
        <taxon>Pentapetalae</taxon>
        <taxon>asterids</taxon>
        <taxon>lamiids</taxon>
        <taxon>Solanales</taxon>
        <taxon>Solanaceae</taxon>
        <taxon>Solanoideae</taxon>
        <taxon>Solaneae</taxon>
        <taxon>Solanum</taxon>
    </lineage>
</organism>
<gene>
    <name evidence="1" type="ORF">H5410_015123</name>
</gene>
<evidence type="ECO:0000313" key="1">
    <source>
        <dbReference type="EMBL" id="KAG5615299.1"/>
    </source>
</evidence>
<dbReference type="PANTHER" id="PTHR33437">
    <property type="entry name" value="OS06G0361200 PROTEIN"/>
    <property type="match status" value="1"/>
</dbReference>
<dbReference type="Proteomes" id="UP000824120">
    <property type="component" value="Chromosome 3"/>
</dbReference>
<dbReference type="EMBL" id="JACXVP010000003">
    <property type="protein sequence ID" value="KAG5615299.1"/>
    <property type="molecule type" value="Genomic_DNA"/>
</dbReference>
<keyword evidence="2" id="KW-1185">Reference proteome</keyword>
<reference evidence="1 2" key="1">
    <citation type="submission" date="2020-09" db="EMBL/GenBank/DDBJ databases">
        <title>De no assembly of potato wild relative species, Solanum commersonii.</title>
        <authorList>
            <person name="Cho K."/>
        </authorList>
    </citation>
    <scope>NUCLEOTIDE SEQUENCE [LARGE SCALE GENOMIC DNA]</scope>
    <source>
        <strain evidence="1">LZ3.2</strain>
        <tissue evidence="1">Leaf</tissue>
    </source>
</reference>
<dbReference type="PANTHER" id="PTHR33437:SF4">
    <property type="entry name" value="RETROTRANSPOSON GAG PROTEIN"/>
    <property type="match status" value="1"/>
</dbReference>
<accession>A0A9J5ZT69</accession>
<name>A0A9J5ZT69_SOLCO</name>
<protein>
    <submittedName>
        <fullName evidence="1">Uncharacterized protein</fullName>
    </submittedName>
</protein>